<dbReference type="Proteomes" id="UP000324222">
    <property type="component" value="Unassembled WGS sequence"/>
</dbReference>
<organism evidence="1 2">
    <name type="scientific">Portunus trituberculatus</name>
    <name type="common">Swimming crab</name>
    <name type="synonym">Neptunus trituberculatus</name>
    <dbReference type="NCBI Taxonomy" id="210409"/>
    <lineage>
        <taxon>Eukaryota</taxon>
        <taxon>Metazoa</taxon>
        <taxon>Ecdysozoa</taxon>
        <taxon>Arthropoda</taxon>
        <taxon>Crustacea</taxon>
        <taxon>Multicrustacea</taxon>
        <taxon>Malacostraca</taxon>
        <taxon>Eumalacostraca</taxon>
        <taxon>Eucarida</taxon>
        <taxon>Decapoda</taxon>
        <taxon>Pleocyemata</taxon>
        <taxon>Brachyura</taxon>
        <taxon>Eubrachyura</taxon>
        <taxon>Portunoidea</taxon>
        <taxon>Portunidae</taxon>
        <taxon>Portuninae</taxon>
        <taxon>Portunus</taxon>
    </lineage>
</organism>
<comment type="caution">
    <text evidence="1">The sequence shown here is derived from an EMBL/GenBank/DDBJ whole genome shotgun (WGS) entry which is preliminary data.</text>
</comment>
<gene>
    <name evidence="1" type="ORF">E2C01_045172</name>
</gene>
<proteinExistence type="predicted"/>
<name>A0A5B7G2F8_PORTR</name>
<accession>A0A5B7G2F8</accession>
<keyword evidence="2" id="KW-1185">Reference proteome</keyword>
<dbReference type="AlphaFoldDB" id="A0A5B7G2F8"/>
<evidence type="ECO:0000313" key="1">
    <source>
        <dbReference type="EMBL" id="MPC51328.1"/>
    </source>
</evidence>
<reference evidence="1 2" key="1">
    <citation type="submission" date="2019-05" db="EMBL/GenBank/DDBJ databases">
        <title>Another draft genome of Portunus trituberculatus and its Hox gene families provides insights of decapod evolution.</title>
        <authorList>
            <person name="Jeong J.-H."/>
            <person name="Song I."/>
            <person name="Kim S."/>
            <person name="Choi T."/>
            <person name="Kim D."/>
            <person name="Ryu S."/>
            <person name="Kim W."/>
        </authorList>
    </citation>
    <scope>NUCLEOTIDE SEQUENCE [LARGE SCALE GENOMIC DNA]</scope>
    <source>
        <tissue evidence="1">Muscle</tissue>
    </source>
</reference>
<dbReference type="EMBL" id="VSRR010010102">
    <property type="protein sequence ID" value="MPC51328.1"/>
    <property type="molecule type" value="Genomic_DNA"/>
</dbReference>
<protein>
    <submittedName>
        <fullName evidence="1">Uncharacterized protein</fullName>
    </submittedName>
</protein>
<evidence type="ECO:0000313" key="2">
    <source>
        <dbReference type="Proteomes" id="UP000324222"/>
    </source>
</evidence>
<sequence>MAVPVTCIMSKPGWSQECTFAKFYDKLIATEIVNLQIGPQTQVLSSTMPSDLPINSALT</sequence>